<evidence type="ECO:0000313" key="2">
    <source>
        <dbReference type="Proteomes" id="UP000001662"/>
    </source>
</evidence>
<protein>
    <recommendedName>
        <fullName evidence="3">Malate synthase</fullName>
    </recommendedName>
</protein>
<name>D9R563_LACSW</name>
<gene>
    <name evidence="1" type="ordered locus">Closa_2604</name>
</gene>
<dbReference type="STRING" id="610130.Closa_2604"/>
<reference evidence="1" key="1">
    <citation type="submission" date="2010-07" db="EMBL/GenBank/DDBJ databases">
        <title>Complete sequence of Clostridium saccharolyticum WM1.</title>
        <authorList>
            <consortium name="US DOE Joint Genome Institute"/>
            <person name="Lucas S."/>
            <person name="Copeland A."/>
            <person name="Lapidus A."/>
            <person name="Cheng J.-F."/>
            <person name="Bruce D."/>
            <person name="Goodwin L."/>
            <person name="Pitluck S."/>
            <person name="Chertkov O."/>
            <person name="Detter J.C."/>
            <person name="Han C."/>
            <person name="Tapia R."/>
            <person name="Land M."/>
            <person name="Hauser L."/>
            <person name="Chang Y.-J."/>
            <person name="Jeffries C."/>
            <person name="Kyrpides N."/>
            <person name="Ivanova N."/>
            <person name="Mikhailova N."/>
            <person name="Mouttaki H."/>
            <person name="Lin L."/>
            <person name="Zhou J."/>
            <person name="Hemme C.L."/>
            <person name="Woyke T."/>
        </authorList>
    </citation>
    <scope>NUCLEOTIDE SEQUENCE [LARGE SCALE GENOMIC DNA]</scope>
    <source>
        <strain evidence="1">WM1</strain>
    </source>
</reference>
<dbReference type="PaxDb" id="610130-Closa_2604"/>
<evidence type="ECO:0000313" key="1">
    <source>
        <dbReference type="EMBL" id="ADL05170.1"/>
    </source>
</evidence>
<dbReference type="Proteomes" id="UP000001662">
    <property type="component" value="Chromosome"/>
</dbReference>
<organism evidence="1 2">
    <name type="scientific">Lacrimispora saccharolytica (strain ATCC 35040 / DSM 2544 / NRCC 2533 / WM1)</name>
    <name type="common">Clostridium saccharolyticum</name>
    <dbReference type="NCBI Taxonomy" id="610130"/>
    <lineage>
        <taxon>Bacteria</taxon>
        <taxon>Bacillati</taxon>
        <taxon>Bacillota</taxon>
        <taxon>Clostridia</taxon>
        <taxon>Lachnospirales</taxon>
        <taxon>Lachnospiraceae</taxon>
        <taxon>Lacrimispora</taxon>
    </lineage>
</organism>
<dbReference type="eggNOG" id="ENOG502Z8SQ">
    <property type="taxonomic scope" value="Bacteria"/>
</dbReference>
<evidence type="ECO:0008006" key="3">
    <source>
        <dbReference type="Google" id="ProtNLM"/>
    </source>
</evidence>
<keyword evidence="2" id="KW-1185">Reference proteome</keyword>
<accession>D9R563</accession>
<sequence>MHLEGMEVSHMKFGEGRVMELQEKYITILFPQGEKKFLYPNSFKKFLTLKDKNVQTQMDNMLKTIMQEEEIKRAEEISEQERMEEIQNMKIRPDSQAAFGFVENDREQVFSSWAVYAGSYQSGGSKGKPKIPVRLKLNSACLLTECPKGVAEKRRRIIGAFMLQDNFESSACRDGMIQSHEKYRIRLEDKETLFYWDYFSDGMEISKWGNVELKYFSNLIMEKILHDMQQAILDEERRKEAEEFYQYFCLINRLKPVSSSEMSQLKE</sequence>
<dbReference type="EMBL" id="CP002109">
    <property type="protein sequence ID" value="ADL05170.1"/>
    <property type="molecule type" value="Genomic_DNA"/>
</dbReference>
<dbReference type="AlphaFoldDB" id="D9R563"/>
<proteinExistence type="predicted"/>
<dbReference type="KEGG" id="csh:Closa_2604"/>
<dbReference type="OrthoDB" id="2068443at2"/>
<dbReference type="HOGENOM" id="CLU_992706_0_0_9"/>
<dbReference type="RefSeq" id="WP_013273255.1">
    <property type="nucleotide sequence ID" value="NC_014376.1"/>
</dbReference>